<feature type="binding site" evidence="12">
    <location>
        <begin position="86"/>
        <end position="87"/>
    </location>
    <ligand>
        <name>5-phospho-alpha-D-ribose 1-diphosphate</name>
        <dbReference type="ChEBI" id="CHEBI:58017"/>
    </ligand>
</feature>
<dbReference type="InterPro" id="IPR017459">
    <property type="entry name" value="Glycosyl_Trfase_fam3_N_dom"/>
</dbReference>
<evidence type="ECO:0000256" key="12">
    <source>
        <dbReference type="HAMAP-Rule" id="MF_00211"/>
    </source>
</evidence>
<keyword evidence="8 12" id="KW-0460">Magnesium</keyword>
<feature type="binding site" evidence="12">
    <location>
        <position position="169"/>
    </location>
    <ligand>
        <name>anthranilate</name>
        <dbReference type="ChEBI" id="CHEBI:16567"/>
        <label>2</label>
    </ligand>
</feature>
<keyword evidence="6 12" id="KW-0479">Metal-binding</keyword>
<evidence type="ECO:0000256" key="1">
    <source>
        <dbReference type="ARBA" id="ARBA00004907"/>
    </source>
</evidence>
<dbReference type="Pfam" id="PF02885">
    <property type="entry name" value="Glycos_trans_3N"/>
    <property type="match status" value="1"/>
</dbReference>
<comment type="similarity">
    <text evidence="11">In the C-terminal section; belongs to the anthranilate phosphoribosyltransferase family.</text>
</comment>
<dbReference type="SUPFAM" id="SSF52418">
    <property type="entry name" value="Nucleoside phosphorylase/phosphoribosyltransferase catalytic domain"/>
    <property type="match status" value="1"/>
</dbReference>
<dbReference type="InterPro" id="IPR000312">
    <property type="entry name" value="Glycosyl_Trfase_fam3"/>
</dbReference>
<keyword evidence="3 12" id="KW-0028">Amino-acid biosynthesis</keyword>
<feature type="binding site" evidence="12">
    <location>
        <begin position="93"/>
        <end position="96"/>
    </location>
    <ligand>
        <name>5-phospho-alpha-D-ribose 1-diphosphate</name>
        <dbReference type="ChEBI" id="CHEBI:58017"/>
    </ligand>
</feature>
<evidence type="ECO:0000256" key="2">
    <source>
        <dbReference type="ARBA" id="ARBA00011738"/>
    </source>
</evidence>
<evidence type="ECO:0000256" key="4">
    <source>
        <dbReference type="ARBA" id="ARBA00022676"/>
    </source>
</evidence>
<comment type="caution">
    <text evidence="15">The sequence shown here is derived from an EMBL/GenBank/DDBJ whole genome shotgun (WGS) entry which is preliminary data.</text>
</comment>
<evidence type="ECO:0000256" key="10">
    <source>
        <dbReference type="ARBA" id="ARBA00052328"/>
    </source>
</evidence>
<dbReference type="InterPro" id="IPR035902">
    <property type="entry name" value="Nuc_phospho_transferase"/>
</dbReference>
<dbReference type="AlphaFoldDB" id="A0A9D8KHJ0"/>
<evidence type="ECO:0000256" key="3">
    <source>
        <dbReference type="ARBA" id="ARBA00022605"/>
    </source>
</evidence>
<dbReference type="NCBIfam" id="TIGR01245">
    <property type="entry name" value="trpD"/>
    <property type="match status" value="1"/>
</dbReference>
<feature type="domain" description="Glycosyl transferase family 3 N-terminal" evidence="14">
    <location>
        <begin position="4"/>
        <end position="65"/>
    </location>
</feature>
<evidence type="ECO:0000256" key="11">
    <source>
        <dbReference type="ARBA" id="ARBA00061188"/>
    </source>
</evidence>
<evidence type="ECO:0000256" key="5">
    <source>
        <dbReference type="ARBA" id="ARBA00022679"/>
    </source>
</evidence>
<evidence type="ECO:0000256" key="7">
    <source>
        <dbReference type="ARBA" id="ARBA00022822"/>
    </source>
</evidence>
<keyword evidence="4 12" id="KW-0328">Glycosyltransferase</keyword>
<name>A0A9D8KHJ0_9DELT</name>
<reference evidence="15" key="1">
    <citation type="journal article" date="2021" name="Environ. Microbiol.">
        <title>Genomic characterization of three novel Desulfobacterota classes expand the metabolic and phylogenetic diversity of the phylum.</title>
        <authorList>
            <person name="Murphy C.L."/>
            <person name="Biggerstaff J."/>
            <person name="Eichhorn A."/>
            <person name="Ewing E."/>
            <person name="Shahan R."/>
            <person name="Soriano D."/>
            <person name="Stewart S."/>
            <person name="VanMol K."/>
            <person name="Walker R."/>
            <person name="Walters P."/>
            <person name="Elshahed M.S."/>
            <person name="Youssef N.H."/>
        </authorList>
    </citation>
    <scope>NUCLEOTIDE SEQUENCE</scope>
    <source>
        <strain evidence="15">Zod_Metabat.24</strain>
    </source>
</reference>
<feature type="binding site" evidence="12">
    <location>
        <position position="228"/>
    </location>
    <ligand>
        <name>Mg(2+)</name>
        <dbReference type="ChEBI" id="CHEBI:18420"/>
        <label>2</label>
    </ligand>
</feature>
<dbReference type="HAMAP" id="MF_00211">
    <property type="entry name" value="TrpD"/>
    <property type="match status" value="1"/>
</dbReference>
<dbReference type="PANTHER" id="PTHR43285:SF2">
    <property type="entry name" value="ANTHRANILATE PHOSPHORIBOSYLTRANSFERASE"/>
    <property type="match status" value="1"/>
</dbReference>
<dbReference type="GO" id="GO:0004048">
    <property type="term" value="F:anthranilate phosphoribosyltransferase activity"/>
    <property type="evidence" value="ECO:0007669"/>
    <property type="project" value="UniProtKB-UniRule"/>
</dbReference>
<comment type="function">
    <text evidence="12">Catalyzes the transfer of the phosphoribosyl group of 5-phosphorylribose-1-pyrophosphate (PRPP) to anthranilate to yield N-(5'-phosphoribosyl)-anthranilate (PRA).</text>
</comment>
<proteinExistence type="inferred from homology"/>
<evidence type="ECO:0000256" key="6">
    <source>
        <dbReference type="ARBA" id="ARBA00022723"/>
    </source>
</evidence>
<evidence type="ECO:0000313" key="15">
    <source>
        <dbReference type="EMBL" id="MBN1574243.1"/>
    </source>
</evidence>
<evidence type="ECO:0000256" key="8">
    <source>
        <dbReference type="ARBA" id="ARBA00022842"/>
    </source>
</evidence>
<keyword evidence="9 12" id="KW-0057">Aromatic amino acid biosynthesis</keyword>
<accession>A0A9D8KHJ0</accession>
<evidence type="ECO:0000256" key="9">
    <source>
        <dbReference type="ARBA" id="ARBA00023141"/>
    </source>
</evidence>
<evidence type="ECO:0000313" key="16">
    <source>
        <dbReference type="Proteomes" id="UP000809273"/>
    </source>
</evidence>
<feature type="binding site" evidence="12">
    <location>
        <position position="95"/>
    </location>
    <ligand>
        <name>Mg(2+)</name>
        <dbReference type="ChEBI" id="CHEBI:18420"/>
        <label>1</label>
    </ligand>
</feature>
<reference evidence="15" key="2">
    <citation type="submission" date="2021-01" db="EMBL/GenBank/DDBJ databases">
        <authorList>
            <person name="Hahn C.R."/>
            <person name="Youssef N.H."/>
            <person name="Elshahed M."/>
        </authorList>
    </citation>
    <scope>NUCLEOTIDE SEQUENCE</scope>
    <source>
        <strain evidence="15">Zod_Metabat.24</strain>
    </source>
</reference>
<organism evidence="15 16">
    <name type="scientific">Candidatus Zymogenus saltonus</name>
    <dbReference type="NCBI Taxonomy" id="2844893"/>
    <lineage>
        <taxon>Bacteria</taxon>
        <taxon>Deltaproteobacteria</taxon>
        <taxon>Candidatus Zymogenia</taxon>
        <taxon>Candidatus Zymogeniales</taxon>
        <taxon>Candidatus Zymogenaceae</taxon>
        <taxon>Candidatus Zymogenus</taxon>
    </lineage>
</organism>
<evidence type="ECO:0000259" key="13">
    <source>
        <dbReference type="Pfam" id="PF00591"/>
    </source>
</evidence>
<dbReference type="FunFam" id="3.40.1030.10:FF:000002">
    <property type="entry name" value="Anthranilate phosphoribosyltransferase"/>
    <property type="match status" value="1"/>
</dbReference>
<feature type="binding site" evidence="12">
    <location>
        <position position="227"/>
    </location>
    <ligand>
        <name>Mg(2+)</name>
        <dbReference type="ChEBI" id="CHEBI:18420"/>
        <label>2</label>
    </ligand>
</feature>
<comment type="subunit">
    <text evidence="2 12">Homodimer.</text>
</comment>
<gene>
    <name evidence="12 15" type="primary">trpD</name>
    <name evidence="15" type="ORF">JW984_13680</name>
</gene>
<dbReference type="Gene3D" id="1.20.970.10">
    <property type="entry name" value="Transferase, Pyrimidine Nucleoside Phosphorylase, Chain C"/>
    <property type="match status" value="1"/>
</dbReference>
<feature type="binding site" evidence="12">
    <location>
        <position position="228"/>
    </location>
    <ligand>
        <name>Mg(2+)</name>
        <dbReference type="ChEBI" id="CHEBI:18420"/>
        <label>1</label>
    </ligand>
</feature>
<comment type="similarity">
    <text evidence="12">Belongs to the anthranilate phosphoribosyltransferase family.</text>
</comment>
<dbReference type="GO" id="GO:0000287">
    <property type="term" value="F:magnesium ion binding"/>
    <property type="evidence" value="ECO:0007669"/>
    <property type="project" value="UniProtKB-UniRule"/>
</dbReference>
<feature type="binding site" evidence="12">
    <location>
        <position position="91"/>
    </location>
    <ligand>
        <name>5-phospho-alpha-D-ribose 1-diphosphate</name>
        <dbReference type="ChEBI" id="CHEBI:58017"/>
    </ligand>
</feature>
<comment type="cofactor">
    <cofactor evidence="12">
        <name>Mg(2+)</name>
        <dbReference type="ChEBI" id="CHEBI:18420"/>
    </cofactor>
    <text evidence="12">Binds 2 magnesium ions per monomer.</text>
</comment>
<dbReference type="SUPFAM" id="SSF47648">
    <property type="entry name" value="Nucleoside phosphorylase/phosphoribosyltransferase N-terminal domain"/>
    <property type="match status" value="1"/>
</dbReference>
<comment type="caution">
    <text evidence="12">Lacks conserved residue(s) required for the propagation of feature annotation.</text>
</comment>
<dbReference type="GO" id="GO:0005829">
    <property type="term" value="C:cytosol"/>
    <property type="evidence" value="ECO:0007669"/>
    <property type="project" value="TreeGrafter"/>
</dbReference>
<feature type="binding site" evidence="12">
    <location>
        <position position="83"/>
    </location>
    <ligand>
        <name>anthranilate</name>
        <dbReference type="ChEBI" id="CHEBI:16567"/>
        <label>1</label>
    </ligand>
</feature>
<dbReference type="PANTHER" id="PTHR43285">
    <property type="entry name" value="ANTHRANILATE PHOSPHORIBOSYLTRANSFERASE"/>
    <property type="match status" value="1"/>
</dbReference>
<dbReference type="Pfam" id="PF00591">
    <property type="entry name" value="Glycos_transf_3"/>
    <property type="match status" value="1"/>
</dbReference>
<comment type="catalytic activity">
    <reaction evidence="10 12">
        <text>N-(5-phospho-beta-D-ribosyl)anthranilate + diphosphate = 5-phospho-alpha-D-ribose 1-diphosphate + anthranilate</text>
        <dbReference type="Rhea" id="RHEA:11768"/>
        <dbReference type="ChEBI" id="CHEBI:16567"/>
        <dbReference type="ChEBI" id="CHEBI:18277"/>
        <dbReference type="ChEBI" id="CHEBI:33019"/>
        <dbReference type="ChEBI" id="CHEBI:58017"/>
        <dbReference type="EC" id="2.4.2.18"/>
    </reaction>
</comment>
<keyword evidence="7 12" id="KW-0822">Tryptophan biosynthesis</keyword>
<feature type="domain" description="Glycosyl transferase family 3" evidence="13">
    <location>
        <begin position="77"/>
        <end position="325"/>
    </location>
</feature>
<dbReference type="InterPro" id="IPR036320">
    <property type="entry name" value="Glycosyl_Trfase_fam3_N_dom_sf"/>
</dbReference>
<dbReference type="Gene3D" id="3.40.1030.10">
    <property type="entry name" value="Nucleoside phosphorylase/phosphoribosyltransferase catalytic domain"/>
    <property type="match status" value="1"/>
</dbReference>
<protein>
    <recommendedName>
        <fullName evidence="12">Anthranilate phosphoribosyltransferase</fullName>
        <ecNumber evidence="12">2.4.2.18</ecNumber>
    </recommendedName>
</protein>
<dbReference type="FunFam" id="1.20.970.10:FF:000006">
    <property type="entry name" value="Anthranilate phosphoribosyltransferase"/>
    <property type="match status" value="1"/>
</dbReference>
<dbReference type="GO" id="GO:0000162">
    <property type="term" value="P:L-tryptophan biosynthetic process"/>
    <property type="evidence" value="ECO:0007669"/>
    <property type="project" value="UniProtKB-UniRule"/>
</dbReference>
<feature type="binding site" evidence="12">
    <location>
        <position position="83"/>
    </location>
    <ligand>
        <name>5-phospho-alpha-D-ribose 1-diphosphate</name>
        <dbReference type="ChEBI" id="CHEBI:58017"/>
    </ligand>
</feature>
<sequence length="344" mass="35544">MIKSTLNKIASGEDLTRSEMEGAMSEIMGGEATPAQIGGFITGLRIKGETVDEIAGAAAIMREKAVKINPKVANGKVVIDTCGTGGDGKNTFNISTAAALVAAGAGAVVAKHGNRSVSSRCGSADVLEALGVNIDLEPKEVEKCIEEVGIGFLFAPKLHGAMKHAIGPRKELGIRTIFNILGPLTNPAGASAQLLGVYDPNLVEVIAKVLNALGSARAMVVNGSGTDELTTAGPSAVSYLKDGGIENFTVEPEKFGLKTTRLEYLRGGDSAENAMIIRNIFQGADGPKRDVVVFNSAAALIVAGLAPDFEAGIEMAADTIDGGLAKKTLERLVEFTKAHGQKNG</sequence>
<dbReference type="EC" id="2.4.2.18" evidence="12"/>
<evidence type="ECO:0000259" key="14">
    <source>
        <dbReference type="Pfam" id="PF02885"/>
    </source>
</evidence>
<feature type="binding site" evidence="12">
    <location>
        <begin position="111"/>
        <end position="119"/>
    </location>
    <ligand>
        <name>5-phospho-alpha-D-ribose 1-diphosphate</name>
        <dbReference type="ChEBI" id="CHEBI:58017"/>
    </ligand>
</feature>
<feature type="binding site" evidence="12">
    <location>
        <position position="123"/>
    </location>
    <ligand>
        <name>5-phospho-alpha-D-ribose 1-diphosphate</name>
        <dbReference type="ChEBI" id="CHEBI:58017"/>
    </ligand>
</feature>
<comment type="pathway">
    <text evidence="1 12">Amino-acid biosynthesis; L-tryptophan biosynthesis; L-tryptophan from chorismate: step 2/5.</text>
</comment>
<dbReference type="InterPro" id="IPR005940">
    <property type="entry name" value="Anthranilate_Pribosyl_Tfrase"/>
</dbReference>
<dbReference type="Proteomes" id="UP000809273">
    <property type="component" value="Unassembled WGS sequence"/>
</dbReference>
<feature type="binding site" evidence="12">
    <location>
        <position position="114"/>
    </location>
    <ligand>
        <name>anthranilate</name>
        <dbReference type="ChEBI" id="CHEBI:16567"/>
        <label>1</label>
    </ligand>
</feature>
<dbReference type="EMBL" id="JAFGIX010000070">
    <property type="protein sequence ID" value="MBN1574243.1"/>
    <property type="molecule type" value="Genomic_DNA"/>
</dbReference>
<keyword evidence="5 12" id="KW-0808">Transferase</keyword>